<protein>
    <submittedName>
        <fullName evidence="6">Site-specific integrase</fullName>
    </submittedName>
</protein>
<dbReference type="SUPFAM" id="SSF56349">
    <property type="entry name" value="DNA breaking-rejoining enzymes"/>
    <property type="match status" value="1"/>
</dbReference>
<comment type="similarity">
    <text evidence="1">Belongs to the 'phage' integrase family.</text>
</comment>
<dbReference type="GO" id="GO:0003677">
    <property type="term" value="F:DNA binding"/>
    <property type="evidence" value="ECO:0007669"/>
    <property type="project" value="UniProtKB-KW"/>
</dbReference>
<dbReference type="CDD" id="cd01189">
    <property type="entry name" value="INT_ICEBs1_C_like"/>
    <property type="match status" value="1"/>
</dbReference>
<dbReference type="InterPro" id="IPR010998">
    <property type="entry name" value="Integrase_recombinase_N"/>
</dbReference>
<proteinExistence type="inferred from homology"/>
<reference evidence="6 7" key="1">
    <citation type="submission" date="2020-07" db="EMBL/GenBank/DDBJ databases">
        <title>Characterization and genome sequencing of isolate MD1, a novel member within the family Lachnospiraceae.</title>
        <authorList>
            <person name="Rettenmaier R."/>
            <person name="Di Bello L."/>
            <person name="Zinser C."/>
            <person name="Scheitz K."/>
            <person name="Liebl W."/>
            <person name="Zverlov V."/>
        </authorList>
    </citation>
    <scope>NUCLEOTIDE SEQUENCE [LARGE SCALE GENOMIC DNA]</scope>
    <source>
        <strain evidence="6 7">MD1</strain>
    </source>
</reference>
<dbReference type="GO" id="GO:0015074">
    <property type="term" value="P:DNA integration"/>
    <property type="evidence" value="ECO:0007669"/>
    <property type="project" value="UniProtKB-KW"/>
</dbReference>
<dbReference type="EMBL" id="JACEGA010000001">
    <property type="protein sequence ID" value="MBB2181445.1"/>
    <property type="molecule type" value="Genomic_DNA"/>
</dbReference>
<dbReference type="PANTHER" id="PTHR30629">
    <property type="entry name" value="PROPHAGE INTEGRASE"/>
    <property type="match status" value="1"/>
</dbReference>
<dbReference type="AlphaFoldDB" id="A0A839JUT7"/>
<accession>A0A839JUT7</accession>
<dbReference type="Proteomes" id="UP000574276">
    <property type="component" value="Unassembled WGS sequence"/>
</dbReference>
<comment type="caution">
    <text evidence="6">The sequence shown here is derived from an EMBL/GenBank/DDBJ whole genome shotgun (WGS) entry which is preliminary data.</text>
</comment>
<evidence type="ECO:0000256" key="3">
    <source>
        <dbReference type="ARBA" id="ARBA00023125"/>
    </source>
</evidence>
<evidence type="ECO:0000313" key="6">
    <source>
        <dbReference type="EMBL" id="MBB2181445.1"/>
    </source>
</evidence>
<dbReference type="PROSITE" id="PS51898">
    <property type="entry name" value="TYR_RECOMBINASE"/>
    <property type="match status" value="1"/>
</dbReference>
<dbReference type="RefSeq" id="WP_228351223.1">
    <property type="nucleotide sequence ID" value="NZ_JACEGA010000001.1"/>
</dbReference>
<keyword evidence="4" id="KW-0233">DNA recombination</keyword>
<dbReference type="PANTHER" id="PTHR30629:SF2">
    <property type="entry name" value="PROPHAGE INTEGRASE INTS-RELATED"/>
    <property type="match status" value="1"/>
</dbReference>
<dbReference type="Gene3D" id="1.10.150.130">
    <property type="match status" value="1"/>
</dbReference>
<evidence type="ECO:0000256" key="4">
    <source>
        <dbReference type="ARBA" id="ARBA00023172"/>
    </source>
</evidence>
<dbReference type="InterPro" id="IPR011010">
    <property type="entry name" value="DNA_brk_join_enz"/>
</dbReference>
<sequence length="454" mass="53331">MLKKITEVKLSEKLQELVDDGIIDYERALEMQMERRNKIIKDHVEKVHPINQFSNGRYYTKLHPQDYKKPGLVNKARKEDVEEAIYQYYISKELENLDNSTFECQYNRWHEDPLGGGKVKPVTMYRNESLYNQYLKDSVIDKTPITQIDADKFELFFLDCIKRGITQKAFTNVKSLINKIYNYAIKQKFNMPYGHSKDMFKFIEIPKNEFKTTKQKPCERSYTQIEVGVIRRYILDNYAAPTNKLQPLALLGVLLTFFTGVRCGELAALKVTDFDEDNETLLIERTETRNQKTHTYSIKPPKTTASNRNINLTEDAVEVLKLILSVRKGMGIKSEYLFTDRDNDRLHCPRFIKTIETINKRTGLPYKRSMHDIRRTYASICYLDRVPLHVIQRELGHETVQQTQEYVQDLISKEEGKTYLGRVKFYKDISETVQMNNIVNFKGDSRKKPHKKAL</sequence>
<dbReference type="Gene3D" id="1.10.443.10">
    <property type="entry name" value="Intergrase catalytic core"/>
    <property type="match status" value="1"/>
</dbReference>
<keyword evidence="2" id="KW-0229">DNA integration</keyword>
<dbReference type="InterPro" id="IPR002104">
    <property type="entry name" value="Integrase_catalytic"/>
</dbReference>
<evidence type="ECO:0000256" key="2">
    <source>
        <dbReference type="ARBA" id="ARBA00022908"/>
    </source>
</evidence>
<evidence type="ECO:0000259" key="5">
    <source>
        <dbReference type="PROSITE" id="PS51898"/>
    </source>
</evidence>
<keyword evidence="7" id="KW-1185">Reference proteome</keyword>
<organism evidence="6 7">
    <name type="scientific">Variimorphobacter saccharofermentans</name>
    <dbReference type="NCBI Taxonomy" id="2755051"/>
    <lineage>
        <taxon>Bacteria</taxon>
        <taxon>Bacillati</taxon>
        <taxon>Bacillota</taxon>
        <taxon>Clostridia</taxon>
        <taxon>Lachnospirales</taxon>
        <taxon>Lachnospiraceae</taxon>
        <taxon>Variimorphobacter</taxon>
    </lineage>
</organism>
<dbReference type="Pfam" id="PF00589">
    <property type="entry name" value="Phage_integrase"/>
    <property type="match status" value="1"/>
</dbReference>
<gene>
    <name evidence="6" type="ORF">H0486_00855</name>
</gene>
<dbReference type="InterPro" id="IPR013762">
    <property type="entry name" value="Integrase-like_cat_sf"/>
</dbReference>
<feature type="domain" description="Tyr recombinase" evidence="5">
    <location>
        <begin position="217"/>
        <end position="420"/>
    </location>
</feature>
<keyword evidence="3" id="KW-0238">DNA-binding</keyword>
<name>A0A839JUT7_9FIRM</name>
<evidence type="ECO:0000313" key="7">
    <source>
        <dbReference type="Proteomes" id="UP000574276"/>
    </source>
</evidence>
<dbReference type="GO" id="GO:0006310">
    <property type="term" value="P:DNA recombination"/>
    <property type="evidence" value="ECO:0007669"/>
    <property type="project" value="UniProtKB-KW"/>
</dbReference>
<dbReference type="InterPro" id="IPR050808">
    <property type="entry name" value="Phage_Integrase"/>
</dbReference>
<evidence type="ECO:0000256" key="1">
    <source>
        <dbReference type="ARBA" id="ARBA00008857"/>
    </source>
</evidence>